<keyword evidence="3" id="KW-1003">Cell membrane</keyword>
<evidence type="ECO:0000256" key="4">
    <source>
        <dbReference type="ARBA" id="ARBA00022519"/>
    </source>
</evidence>
<feature type="domain" description="ABC transporter" evidence="11">
    <location>
        <begin position="347"/>
        <end position="578"/>
    </location>
</feature>
<evidence type="ECO:0000256" key="1">
    <source>
        <dbReference type="ARBA" id="ARBA00004651"/>
    </source>
</evidence>
<keyword evidence="2" id="KW-0813">Transport</keyword>
<keyword evidence="8 10" id="KW-1133">Transmembrane helix</keyword>
<dbReference type="InterPro" id="IPR036640">
    <property type="entry name" value="ABC1_TM_sf"/>
</dbReference>
<reference evidence="13 14" key="1">
    <citation type="submission" date="2016-10" db="EMBL/GenBank/DDBJ databases">
        <authorList>
            <person name="de Groot N.N."/>
        </authorList>
    </citation>
    <scope>NUCLEOTIDE SEQUENCE [LARGE SCALE GENOMIC DNA]</scope>
    <source>
        <strain evidence="13 14">DSM 43067</strain>
    </source>
</reference>
<dbReference type="AlphaFoldDB" id="A0A1I5GN17"/>
<sequence>MSEATERALLPVASGRRTLHAVGGLLRPRAWRVAAGLAVLVAGVLAGLLVPPLVGRIVDLVVDGRGADSITWPAILLVVAALGEGTLSAAGIAELARAGESALAELRERFLGRALRLPLGQVERAGSGDLTSRVINDVTVIAEAVREAMPAMVRSLITIGLTLGGLAVLDWRFLPAALIAVPVQVHTVRWYVRRAGPLYAAQRVAVGAQQHQLLGTIDGAATVRAFRLTEAHLDRVGGRSRAAVELLLRGIVLQTRFYSRLHIAEYLGLSAVLVAGFMMVRDGTATVGTATAAALYFHGLFGPINMALSLVDDAQAAAAGLTRLVGVADLPEPSRDATAGTPRDASVKVTALNHAYVPGRPVLHDVTLEVPSGERVALVGVSGAGKTTLAKLIAGVHRPSEGSVLVGGVEPAPEAPAPAAVLVTQEVHVFAGTLADDLRLAEPTATDAQVRAALDRVGALDWVERLPDGLDTTVGDGGHALTIAQAQQLAFARVVLADPPVVILDEATAEAGSAGARSLEDSAEAALEGRTALVVAHRLAQAAAADRIVVLDAGRVVESGTHTDLVAARGRYAALWSAWSSRRLHKT</sequence>
<dbReference type="PROSITE" id="PS50893">
    <property type="entry name" value="ABC_TRANSPORTER_2"/>
    <property type="match status" value="1"/>
</dbReference>
<dbReference type="InterPro" id="IPR039421">
    <property type="entry name" value="Type_1_exporter"/>
</dbReference>
<evidence type="ECO:0000256" key="7">
    <source>
        <dbReference type="ARBA" id="ARBA00022840"/>
    </source>
</evidence>
<evidence type="ECO:0000313" key="14">
    <source>
        <dbReference type="Proteomes" id="UP000183413"/>
    </source>
</evidence>
<dbReference type="RefSeq" id="WP_075021538.1">
    <property type="nucleotide sequence ID" value="NZ_FOVH01000005.1"/>
</dbReference>
<dbReference type="InterPro" id="IPR011527">
    <property type="entry name" value="ABC1_TM_dom"/>
</dbReference>
<evidence type="ECO:0000256" key="9">
    <source>
        <dbReference type="ARBA" id="ARBA00023136"/>
    </source>
</evidence>
<dbReference type="Proteomes" id="UP000183413">
    <property type="component" value="Unassembled WGS sequence"/>
</dbReference>
<evidence type="ECO:0000259" key="12">
    <source>
        <dbReference type="PROSITE" id="PS50929"/>
    </source>
</evidence>
<organism evidence="13 14">
    <name type="scientific">Actinomadura madurae</name>
    <dbReference type="NCBI Taxonomy" id="1993"/>
    <lineage>
        <taxon>Bacteria</taxon>
        <taxon>Bacillati</taxon>
        <taxon>Actinomycetota</taxon>
        <taxon>Actinomycetes</taxon>
        <taxon>Streptosporangiales</taxon>
        <taxon>Thermomonosporaceae</taxon>
        <taxon>Actinomadura</taxon>
    </lineage>
</organism>
<dbReference type="FunFam" id="3.40.50.300:FF:001001">
    <property type="entry name" value="Multidrug ABC transporter ATP-binding protein"/>
    <property type="match status" value="1"/>
</dbReference>
<dbReference type="InterPro" id="IPR003593">
    <property type="entry name" value="AAA+_ATPase"/>
</dbReference>
<dbReference type="InterPro" id="IPR027417">
    <property type="entry name" value="P-loop_NTPase"/>
</dbReference>
<dbReference type="Pfam" id="PF00005">
    <property type="entry name" value="ABC_tran"/>
    <property type="match status" value="1"/>
</dbReference>
<evidence type="ECO:0000259" key="11">
    <source>
        <dbReference type="PROSITE" id="PS50893"/>
    </source>
</evidence>
<dbReference type="SUPFAM" id="SSF90123">
    <property type="entry name" value="ABC transporter transmembrane region"/>
    <property type="match status" value="1"/>
</dbReference>
<dbReference type="PANTHER" id="PTHR43394">
    <property type="entry name" value="ATP-DEPENDENT PERMEASE MDL1, MITOCHONDRIAL"/>
    <property type="match status" value="1"/>
</dbReference>
<dbReference type="PROSITE" id="PS50929">
    <property type="entry name" value="ABC_TM1F"/>
    <property type="match status" value="1"/>
</dbReference>
<keyword evidence="14" id="KW-1185">Reference proteome</keyword>
<dbReference type="SMART" id="SM00382">
    <property type="entry name" value="AAA"/>
    <property type="match status" value="1"/>
</dbReference>
<accession>A0A1I5GN17</accession>
<keyword evidence="9 10" id="KW-0472">Membrane</keyword>
<feature type="transmembrane region" description="Helical" evidence="10">
    <location>
        <begin position="70"/>
        <end position="93"/>
    </location>
</feature>
<dbReference type="GO" id="GO:0005886">
    <property type="term" value="C:plasma membrane"/>
    <property type="evidence" value="ECO:0007669"/>
    <property type="project" value="UniProtKB-SubCell"/>
</dbReference>
<dbReference type="Gene3D" id="3.40.50.300">
    <property type="entry name" value="P-loop containing nucleotide triphosphate hydrolases"/>
    <property type="match status" value="1"/>
</dbReference>
<feature type="transmembrane region" description="Helical" evidence="10">
    <location>
        <begin position="156"/>
        <end position="174"/>
    </location>
</feature>
<dbReference type="Pfam" id="PF00664">
    <property type="entry name" value="ABC_membrane"/>
    <property type="match status" value="1"/>
</dbReference>
<proteinExistence type="predicted"/>
<dbReference type="PANTHER" id="PTHR43394:SF1">
    <property type="entry name" value="ATP-BINDING CASSETTE SUB-FAMILY B MEMBER 10, MITOCHONDRIAL"/>
    <property type="match status" value="1"/>
</dbReference>
<evidence type="ECO:0000256" key="5">
    <source>
        <dbReference type="ARBA" id="ARBA00022692"/>
    </source>
</evidence>
<dbReference type="STRING" id="1993.SAMN04489713_105293"/>
<dbReference type="EMBL" id="FOVH01000005">
    <property type="protein sequence ID" value="SFO37236.1"/>
    <property type="molecule type" value="Genomic_DNA"/>
</dbReference>
<dbReference type="InParanoid" id="A0A1I5GN17"/>
<evidence type="ECO:0000313" key="13">
    <source>
        <dbReference type="EMBL" id="SFO37236.1"/>
    </source>
</evidence>
<evidence type="ECO:0000256" key="10">
    <source>
        <dbReference type="SAM" id="Phobius"/>
    </source>
</evidence>
<dbReference type="Gene3D" id="1.20.1560.10">
    <property type="entry name" value="ABC transporter type 1, transmembrane domain"/>
    <property type="match status" value="1"/>
</dbReference>
<feature type="domain" description="ABC transmembrane type-1" evidence="12">
    <location>
        <begin position="34"/>
        <end position="316"/>
    </location>
</feature>
<dbReference type="InterPro" id="IPR003439">
    <property type="entry name" value="ABC_transporter-like_ATP-bd"/>
</dbReference>
<evidence type="ECO:0000256" key="6">
    <source>
        <dbReference type="ARBA" id="ARBA00022741"/>
    </source>
</evidence>
<gene>
    <name evidence="13" type="ORF">SAMN04489713_105293</name>
</gene>
<protein>
    <submittedName>
        <fullName evidence="13">ATP-binding cassette, subfamily C</fullName>
    </submittedName>
</protein>
<evidence type="ECO:0000256" key="8">
    <source>
        <dbReference type="ARBA" id="ARBA00022989"/>
    </source>
</evidence>
<dbReference type="GO" id="GO:0015421">
    <property type="term" value="F:ABC-type oligopeptide transporter activity"/>
    <property type="evidence" value="ECO:0007669"/>
    <property type="project" value="TreeGrafter"/>
</dbReference>
<dbReference type="GO" id="GO:0005524">
    <property type="term" value="F:ATP binding"/>
    <property type="evidence" value="ECO:0007669"/>
    <property type="project" value="UniProtKB-KW"/>
</dbReference>
<keyword evidence="7 13" id="KW-0067">ATP-binding</keyword>
<comment type="subcellular location">
    <subcellularLocation>
        <location evidence="1">Cell membrane</location>
        <topology evidence="1">Multi-pass membrane protein</topology>
    </subcellularLocation>
</comment>
<dbReference type="CDD" id="cd07346">
    <property type="entry name" value="ABC_6TM_exporters"/>
    <property type="match status" value="1"/>
</dbReference>
<name>A0A1I5GN17_9ACTN</name>
<feature type="transmembrane region" description="Helical" evidence="10">
    <location>
        <begin position="30"/>
        <end position="50"/>
    </location>
</feature>
<keyword evidence="5 10" id="KW-0812">Transmembrane</keyword>
<keyword evidence="4" id="KW-0997">Cell inner membrane</keyword>
<keyword evidence="6" id="KW-0547">Nucleotide-binding</keyword>
<evidence type="ECO:0000256" key="2">
    <source>
        <dbReference type="ARBA" id="ARBA00022448"/>
    </source>
</evidence>
<dbReference type="SUPFAM" id="SSF52540">
    <property type="entry name" value="P-loop containing nucleoside triphosphate hydrolases"/>
    <property type="match status" value="1"/>
</dbReference>
<evidence type="ECO:0000256" key="3">
    <source>
        <dbReference type="ARBA" id="ARBA00022475"/>
    </source>
</evidence>
<dbReference type="GO" id="GO:0016887">
    <property type="term" value="F:ATP hydrolysis activity"/>
    <property type="evidence" value="ECO:0007669"/>
    <property type="project" value="InterPro"/>
</dbReference>